<feature type="domain" description="Guanylate-binding protein N-terminal" evidence="5">
    <location>
        <begin position="59"/>
        <end position="344"/>
    </location>
</feature>
<dbReference type="GO" id="GO:0005525">
    <property type="term" value="F:GTP binding"/>
    <property type="evidence" value="ECO:0007669"/>
    <property type="project" value="InterPro"/>
</dbReference>
<evidence type="ECO:0000256" key="4">
    <source>
        <dbReference type="SAM" id="MobiDB-lite"/>
    </source>
</evidence>
<keyword evidence="2" id="KW-0863">Zinc-finger</keyword>
<evidence type="ECO:0000313" key="6">
    <source>
        <dbReference type="EMBL" id="CAD9079715.1"/>
    </source>
</evidence>
<keyword evidence="3" id="KW-0862">Zinc</keyword>
<dbReference type="EMBL" id="HBGD01003577">
    <property type="protein sequence ID" value="CAD9079715.1"/>
    <property type="molecule type" value="Transcribed_RNA"/>
</dbReference>
<feature type="region of interest" description="Disordered" evidence="4">
    <location>
        <begin position="1054"/>
        <end position="1092"/>
    </location>
</feature>
<dbReference type="Gene3D" id="1.10.8.10">
    <property type="entry name" value="DNA helicase RuvA subunit, C-terminal domain"/>
    <property type="match status" value="1"/>
</dbReference>
<feature type="compositionally biased region" description="Basic and acidic residues" evidence="4">
    <location>
        <begin position="1054"/>
        <end position="1067"/>
    </location>
</feature>
<keyword evidence="1" id="KW-0479">Metal-binding</keyword>
<accession>A0A7S1KNB9</accession>
<dbReference type="GO" id="GO:0008270">
    <property type="term" value="F:zinc ion binding"/>
    <property type="evidence" value="ECO:0007669"/>
    <property type="project" value="UniProtKB-KW"/>
</dbReference>
<sequence>MTSSSPLNTTTTGASSSHLLSSFLNMNHVQINDMTHEAVSSSHQHRTMPPPLANGSSFRPLPIISITGAMRKGKSFLLNFLSQNQNLFAVSNRGACTTGMKLGISHMQPQMQERIQSWLDDDQDTHGDKGSSGNNLTQSMTPSVLECPQKWCLIDVEGQGDIHINRDRDLMLSTLLLSTVLLYNIQGYAPREEILRMLDLVVRTYEIMERNGMSGHQLGNSSLLKDSSSSGKGVKFGHLNIVIRDYQHSLTQEEVWRELFEMEAVVEGKANSADTIQPDSTHHQHIVERNRIRSKLRKYFSGLHVWLLPQPTIDSSLLAQQESLHFSQVSAQFHFAVSQMMHSITDQIGTFLVHSRGGNPFHLNSAQEIEAFLKEIFSMLSHDNLRMTSLVSMLEEKDAEQSVSLLAENFQRQIDKDVLPMLDVEKRLDTLKRQFSMRLEYLLGDESEEKGSMHSRWQSSPQSDTILSRALRQFHKQIATISLMQIHKNNMQKTRHISRLIDSLCKEALQMMDASSPLTFHDDFEEIQQKLEDKLMDDAFVAELSATDQEEERKNLRWRLEPYKEIFDVNERANNADNEVGAEDGVSTQGSSSSIHPPTLHLTALRTKVLKDKQNLTTKLPLHPRKLDAHLKELNVQLNVNAQKLLNQKKATSEQLSELYPLVEDMEMDLRQLNELFISRQTQTELERIRETTLKMLAQYDIFQFTEVDAFQVQLTCFLDDILSKGMQPQVFSLLTEEQQTELRKRIDTMCREMYDYEADRNRNINAQAYARMLDLVSEKVESFEDQLQQERDTLLPCNEKVLELSFDTLLSKSQREMREAILKSAVQAKPSLGDQDQGGQGFSGGLNVSIHSSSSLESETSSKHNQKMEVVLTPQQLDQLVDRFTGEARRLYAPLLKENTTQSESVAQRFFNTTFKDNVESLFVSLFSDHKHEPNNEEISDLCNDCVDNFWSYSPANGKPSLRNLPLSHLTDEYKNKIRADIASLCERFKKDKEWAVLKKNSSVNEYNSKELLSVNRFLVEKIQGMKKELERMHILKKENEALREKLEGYLQKVEDKDDTPLRDDTTNSSSSPNPSSITTNTPPYATEPPQHNFVHLNTSCAACGARPIVGLRFQSSFDKLTNFCERCFLSRKLPNGVSSARESQEYHRVYVNNDQYLPNVELLIQRLDEMGFSGEAYFESIRGMIHKLVEHKGDFKSLIPHLMKKKGVNLPIFEKGSDEEQRKETVKSAPSHQTDEYLQKRMLLKDMGHTDDELNRELLQTHKGNLTAVARFLAGK</sequence>
<dbReference type="SUPFAM" id="SSF52540">
    <property type="entry name" value="P-loop containing nucleoside triphosphate hydrolases"/>
    <property type="match status" value="1"/>
</dbReference>
<feature type="region of interest" description="Disordered" evidence="4">
    <location>
        <begin position="121"/>
        <end position="140"/>
    </location>
</feature>
<evidence type="ECO:0000256" key="2">
    <source>
        <dbReference type="ARBA" id="ARBA00022771"/>
    </source>
</evidence>
<dbReference type="GO" id="GO:0003924">
    <property type="term" value="F:GTPase activity"/>
    <property type="evidence" value="ECO:0007669"/>
    <property type="project" value="InterPro"/>
</dbReference>
<dbReference type="Gene3D" id="3.40.50.300">
    <property type="entry name" value="P-loop containing nucleotide triphosphate hydrolases"/>
    <property type="match status" value="1"/>
</dbReference>
<feature type="compositionally biased region" description="Low complexity" evidence="4">
    <location>
        <begin position="1068"/>
        <end position="1085"/>
    </location>
</feature>
<feature type="compositionally biased region" description="Polar residues" evidence="4">
    <location>
        <begin position="131"/>
        <end position="140"/>
    </location>
</feature>
<dbReference type="InterPro" id="IPR043145">
    <property type="entry name" value="Znf_ZZ_sf"/>
</dbReference>
<reference evidence="6" key="1">
    <citation type="submission" date="2021-01" db="EMBL/GenBank/DDBJ databases">
        <authorList>
            <person name="Corre E."/>
            <person name="Pelletier E."/>
            <person name="Niang G."/>
            <person name="Scheremetjew M."/>
            <person name="Finn R."/>
            <person name="Kale V."/>
            <person name="Holt S."/>
            <person name="Cochrane G."/>
            <person name="Meng A."/>
            <person name="Brown T."/>
            <person name="Cohen L."/>
        </authorList>
    </citation>
    <scope>NUCLEOTIDE SEQUENCE</scope>
    <source>
        <strain evidence="6">WS</strain>
    </source>
</reference>
<gene>
    <name evidence="6" type="ORF">PCOS0759_LOCUS2955</name>
</gene>
<dbReference type="Pfam" id="PF02263">
    <property type="entry name" value="GBP"/>
    <property type="match status" value="1"/>
</dbReference>
<evidence type="ECO:0000256" key="1">
    <source>
        <dbReference type="ARBA" id="ARBA00022723"/>
    </source>
</evidence>
<dbReference type="Gene3D" id="3.30.60.90">
    <property type="match status" value="1"/>
</dbReference>
<protein>
    <recommendedName>
        <fullName evidence="5">Guanylate-binding protein N-terminal domain-containing protein</fullName>
    </recommendedName>
</protein>
<evidence type="ECO:0000259" key="5">
    <source>
        <dbReference type="Pfam" id="PF02263"/>
    </source>
</evidence>
<proteinExistence type="predicted"/>
<dbReference type="InterPro" id="IPR015894">
    <property type="entry name" value="Guanylate-bd_N"/>
</dbReference>
<dbReference type="AlphaFoldDB" id="A0A7S1KNB9"/>
<dbReference type="PANTHER" id="PTHR10751">
    <property type="entry name" value="GUANYLATE BINDING PROTEIN"/>
    <property type="match status" value="1"/>
</dbReference>
<organism evidence="6">
    <name type="scientific">Percolomonas cosmopolitus</name>
    <dbReference type="NCBI Taxonomy" id="63605"/>
    <lineage>
        <taxon>Eukaryota</taxon>
        <taxon>Discoba</taxon>
        <taxon>Heterolobosea</taxon>
        <taxon>Tetramitia</taxon>
        <taxon>Eutetramitia</taxon>
        <taxon>Percolomonadidae</taxon>
        <taxon>Percolomonas</taxon>
    </lineage>
</organism>
<dbReference type="SUPFAM" id="SSF57850">
    <property type="entry name" value="RING/U-box"/>
    <property type="match status" value="1"/>
</dbReference>
<dbReference type="InterPro" id="IPR027417">
    <property type="entry name" value="P-loop_NTPase"/>
</dbReference>
<evidence type="ECO:0000256" key="3">
    <source>
        <dbReference type="ARBA" id="ARBA00022833"/>
    </source>
</evidence>
<name>A0A7S1KNB9_9EUKA</name>